<sequence length="454" mass="51150">MRLVAVCSSAVISVLVSFSSALAIDLANLKGETRTEHLSPYGVRELCVVPKKWPGAAYRSEDTGKESTLCGYDFYRFVGICPKYNSTNPGVLLLAPNAKYDKEAIDASDCNVKKMGVKTEAKFKQTITCSYTPSILAYYHMSRILGGVGRVPVAVIRTMDLNVHNQLTTKAVHALRDSTDTIAEGWRKLGQMHLNPGAFPQLVDSTLTQLYGGLSDNVKNEEIYYDVSGRGSYNSRYQRFLKQKPFLKVASSKTVAQLVGSTEFTRVAQDVIQMKDVADMVLIDTLMNQQDRIGNIHYKFYWYSINPSTHRIERSKSDAELVEGQIVVPAEEKRQMAGRPAVVLKEMVLKDNDCGFIKDNMMRAFSVLEKVRHMSYLTYRYFMAFEKSLAHPATKDYFKTEMLFTDKDYRSLQDNARKAKEILTGTCRTGQLKFDLDLETYLPGARPPVTPCNI</sequence>
<dbReference type="RefSeq" id="WP_011163373.1">
    <property type="nucleotide sequence ID" value="NC_005363.1"/>
</dbReference>
<evidence type="ECO:0000313" key="3">
    <source>
        <dbReference type="Proteomes" id="UP000008080"/>
    </source>
</evidence>
<dbReference type="EMBL" id="BX842648">
    <property type="protein sequence ID" value="CAE78771.1"/>
    <property type="molecule type" value="Genomic_DNA"/>
</dbReference>
<dbReference type="STRING" id="264462.Bd0822"/>
<evidence type="ECO:0000256" key="1">
    <source>
        <dbReference type="SAM" id="SignalP"/>
    </source>
</evidence>
<name>Q6MPM6_BDEBA</name>
<dbReference type="AlphaFoldDB" id="Q6MPM6"/>
<dbReference type="Proteomes" id="UP000008080">
    <property type="component" value="Chromosome"/>
</dbReference>
<dbReference type="GeneID" id="93011898"/>
<reference evidence="2 3" key="1">
    <citation type="journal article" date="2004" name="Science">
        <title>A predator unmasked: life cycle of Bdellovibrio bacteriovorus from a genomic perspective.</title>
        <authorList>
            <person name="Rendulic S."/>
            <person name="Jagtap P."/>
            <person name="Rosinus A."/>
            <person name="Eppinger M."/>
            <person name="Baar C."/>
            <person name="Lanz C."/>
            <person name="Keller H."/>
            <person name="Lambert C."/>
            <person name="Evans K.J."/>
            <person name="Goesmann A."/>
            <person name="Meyer F."/>
            <person name="Sockett R.E."/>
            <person name="Schuster S.C."/>
        </authorList>
    </citation>
    <scope>NUCLEOTIDE SEQUENCE [LARGE SCALE GENOMIC DNA]</scope>
    <source>
        <strain evidence="3">ATCC 15356 / DSM 50701 / NCIMB 9529 / HD100</strain>
    </source>
</reference>
<dbReference type="KEGG" id="bba:Bd0822"/>
<gene>
    <name evidence="2" type="ordered locus">Bd0822</name>
</gene>
<accession>Q6MPM6</accession>
<organism evidence="2 3">
    <name type="scientific">Bdellovibrio bacteriovorus (strain ATCC 15356 / DSM 50701 / NCIMB 9529 / HD100)</name>
    <dbReference type="NCBI Taxonomy" id="264462"/>
    <lineage>
        <taxon>Bacteria</taxon>
        <taxon>Pseudomonadati</taxon>
        <taxon>Bdellovibrionota</taxon>
        <taxon>Bdellovibrionia</taxon>
        <taxon>Bdellovibrionales</taxon>
        <taxon>Pseudobdellovibrionaceae</taxon>
        <taxon>Bdellovibrio</taxon>
    </lineage>
</organism>
<evidence type="ECO:0000313" key="2">
    <source>
        <dbReference type="EMBL" id="CAE78771.1"/>
    </source>
</evidence>
<proteinExistence type="predicted"/>
<dbReference type="HOGENOM" id="CLU_600870_0_0_7"/>
<feature type="signal peptide" evidence="1">
    <location>
        <begin position="1"/>
        <end position="23"/>
    </location>
</feature>
<feature type="chain" id="PRO_5004278452" evidence="1">
    <location>
        <begin position="24"/>
        <end position="454"/>
    </location>
</feature>
<keyword evidence="3" id="KW-1185">Reference proteome</keyword>
<keyword evidence="1" id="KW-0732">Signal</keyword>
<dbReference type="eggNOG" id="ENOG5033U4R">
    <property type="taxonomic scope" value="Bacteria"/>
</dbReference>
<protein>
    <submittedName>
        <fullName evidence="2">Uncharacterized protein</fullName>
    </submittedName>
</protein>